<protein>
    <submittedName>
        <fullName evidence="1">Uncharacterized protein</fullName>
    </submittedName>
</protein>
<dbReference type="EMBL" id="JBFRCH010000004">
    <property type="protein sequence ID" value="MEX3932340.1"/>
    <property type="molecule type" value="Genomic_DNA"/>
</dbReference>
<proteinExistence type="predicted"/>
<dbReference type="Proteomes" id="UP001558850">
    <property type="component" value="Unassembled WGS sequence"/>
</dbReference>
<comment type="caution">
    <text evidence="1">The sequence shown here is derived from an EMBL/GenBank/DDBJ whole genome shotgun (WGS) entry which is preliminary data.</text>
</comment>
<name>A0ACC6TY96_9BURK</name>
<keyword evidence="2" id="KW-1185">Reference proteome</keyword>
<sequence>MNTGTPSMSRYRQRTRRTSAMTKARRSILIGAALVVGALLGGQVARADDIYVGDLGDNTVKRFDASTGASRGTFVQSGTAGLNGPMGMIFTDGQLIVVNQNFGSVAGEVLRFDGDTGMFLGKLVSSTDRGAAFAPQGIVRGDPGDRFYVADLGLRGGDCANEGNVDEYNDAGAFLGNLDRRDFKPAFYPRGVVFGPDGLLYVAARGCPLSPDPADALIAYVLRFDPYSKKFIDVFASSNTVPDFHRPEGLVFDDHGDLWITSFRDNSNANDVDRILKLDGRTGQLRDSLPLWETGAPRAFAQAILFGPDGKLFIPISGNAAETTGQLRRCDTKTKHCDVIVAANSAGGPLVSPWFLIFKRSDPATLTYRGR</sequence>
<evidence type="ECO:0000313" key="2">
    <source>
        <dbReference type="Proteomes" id="UP001558850"/>
    </source>
</evidence>
<gene>
    <name evidence="1" type="ORF">AB4Y32_11090</name>
</gene>
<reference evidence="1" key="1">
    <citation type="submission" date="2024-07" db="EMBL/GenBank/DDBJ databases">
        <title>A survey of Mimosa microsymbionts across Brazilian biomes reveals a high diversity of Paraburkholderia nodulating endemic species, but also that Cupriavidus is common as a symbiont of widespread species.</title>
        <authorList>
            <person name="Rouws L."/>
            <person name="Barauna A."/>
            <person name="Beukes C."/>
            <person name="Rouws J.R.C."/>
            <person name="De Faria S.M."/>
            <person name="Gross E."/>
            <person name="Bueno Dos Reis Junior F."/>
            <person name="Simon M.F."/>
            <person name="Maluk M."/>
            <person name="Odee D.W."/>
            <person name="Kenicer G."/>
            <person name="Young J.P.W."/>
            <person name="Reis V.M."/>
            <person name="Zilli J."/>
            <person name="James E.K."/>
        </authorList>
    </citation>
    <scope>NUCLEOTIDE SEQUENCE</scope>
    <source>
        <strain evidence="1">EG181B</strain>
    </source>
</reference>
<accession>A0ACC6TY96</accession>
<evidence type="ECO:0000313" key="1">
    <source>
        <dbReference type="EMBL" id="MEX3932340.1"/>
    </source>
</evidence>
<organism evidence="1 2">
    <name type="scientific">Paraburkholderia phymatum</name>
    <dbReference type="NCBI Taxonomy" id="148447"/>
    <lineage>
        <taxon>Bacteria</taxon>
        <taxon>Pseudomonadati</taxon>
        <taxon>Pseudomonadota</taxon>
        <taxon>Betaproteobacteria</taxon>
        <taxon>Burkholderiales</taxon>
        <taxon>Burkholderiaceae</taxon>
        <taxon>Paraburkholderia</taxon>
    </lineage>
</organism>